<dbReference type="Proteomes" id="UP000245391">
    <property type="component" value="Unassembled WGS sequence"/>
</dbReference>
<protein>
    <submittedName>
        <fullName evidence="3">Phage tail sheath family protein</fullName>
    </submittedName>
</protein>
<keyword evidence="4" id="KW-1185">Reference proteome</keyword>
<accession>A0A317F5J8</accession>
<evidence type="ECO:0000313" key="4">
    <source>
        <dbReference type="Proteomes" id="UP000245391"/>
    </source>
</evidence>
<dbReference type="AlphaFoldDB" id="A0A317F5J8"/>
<gene>
    <name evidence="3" type="ORF">DF947_00490</name>
</gene>
<name>A0A317F5J8_9SPHI</name>
<sequence>MPDYRTPGVYINEIPHFPPSISQVETAIPAFIGYTEKSGDGLFIAKRITSLIEFEQIYGIAYPERMEAKLSDAALGSLPKIEVSIPSASPYLLYYQISMFYNNGGGPCYIIAVGNYDSTFNVDKTALLKGLEACKVVDEVALLAIPEIVNLIEDEDIKELNDAMLAQCNLLKDRFAILDVPEKNEGKISLVAEKFRKDFVGADNLKFGAAYTPKLETILNYNRAGDDLISINDQRIKKIKVNGLDDNIKLADIKILNYVDLYNLITTELHKISVSLYPSGAIVGVYSLVDSTRGVWKAPANVSLNDVVKPLIKIDNADQDDLNITPTGKSINAIRTFTGKGTLVWGARTLNGNDNEYRYISVRRFVNMVEESIAKAIQQFIFEPNDANTWSKIKSMCENFLLILWKQGALQGAKPEDAFAIRLGLNSTMSSLDILEGRLIMQVMMAVVRPAEFIIVSITLRMQES</sequence>
<feature type="domain" description="Tail sheath protein C-terminal" evidence="2">
    <location>
        <begin position="354"/>
        <end position="460"/>
    </location>
</feature>
<evidence type="ECO:0000259" key="2">
    <source>
        <dbReference type="Pfam" id="PF17482"/>
    </source>
</evidence>
<proteinExistence type="inferred from homology"/>
<dbReference type="EMBL" id="QGNY01000001">
    <property type="protein sequence ID" value="PWS33149.1"/>
    <property type="molecule type" value="Genomic_DNA"/>
</dbReference>
<dbReference type="InterPro" id="IPR052042">
    <property type="entry name" value="Tail_sheath_structural"/>
</dbReference>
<comment type="similarity">
    <text evidence="1">Belongs to the myoviridae tail sheath protein family.</text>
</comment>
<dbReference type="PANTHER" id="PTHR35861">
    <property type="match status" value="1"/>
</dbReference>
<evidence type="ECO:0000313" key="3">
    <source>
        <dbReference type="EMBL" id="PWS33149.1"/>
    </source>
</evidence>
<dbReference type="OrthoDB" id="9767864at2"/>
<comment type="caution">
    <text evidence="3">The sequence shown here is derived from an EMBL/GenBank/DDBJ whole genome shotgun (WGS) entry which is preliminary data.</text>
</comment>
<organism evidence="3 4">
    <name type="scientific">Pedobacter paludis</name>
    <dbReference type="NCBI Taxonomy" id="2203212"/>
    <lineage>
        <taxon>Bacteria</taxon>
        <taxon>Pseudomonadati</taxon>
        <taxon>Bacteroidota</taxon>
        <taxon>Sphingobacteriia</taxon>
        <taxon>Sphingobacteriales</taxon>
        <taxon>Sphingobacteriaceae</taxon>
        <taxon>Pedobacter</taxon>
    </lineage>
</organism>
<reference evidence="4" key="1">
    <citation type="submission" date="2018-05" db="EMBL/GenBank/DDBJ databases">
        <title>Pedobacter paludis sp. nov., isolated from wetland soil.</title>
        <authorList>
            <person name="Zhang Y."/>
        </authorList>
    </citation>
    <scope>NUCLEOTIDE SEQUENCE [LARGE SCALE GENOMIC DNA]</scope>
    <source>
        <strain evidence="4">R-8</strain>
    </source>
</reference>
<evidence type="ECO:0000256" key="1">
    <source>
        <dbReference type="ARBA" id="ARBA00008005"/>
    </source>
</evidence>
<dbReference type="Pfam" id="PF17482">
    <property type="entry name" value="Phage_sheath_1C"/>
    <property type="match status" value="1"/>
</dbReference>
<dbReference type="RefSeq" id="WP_109927738.1">
    <property type="nucleotide sequence ID" value="NZ_QGNY01000001.1"/>
</dbReference>
<dbReference type="PANTHER" id="PTHR35861:SF1">
    <property type="entry name" value="PHAGE TAIL SHEATH PROTEIN"/>
    <property type="match status" value="1"/>
</dbReference>
<dbReference type="InterPro" id="IPR020287">
    <property type="entry name" value="Tail_sheath_C"/>
</dbReference>
<dbReference type="Gene3D" id="3.40.50.11780">
    <property type="match status" value="1"/>
</dbReference>